<dbReference type="KEGG" id="mpd:MCP_2384"/>
<proteinExistence type="predicted"/>
<dbReference type="EMBL" id="AP011532">
    <property type="protein sequence ID" value="BAI62456.1"/>
    <property type="molecule type" value="Genomic_DNA"/>
</dbReference>
<dbReference type="InterPro" id="IPR003032">
    <property type="entry name" value="Ryanodine_rcpt"/>
</dbReference>
<name>D1Z184_METPS</name>
<dbReference type="RefSeq" id="WP_012901130.1">
    <property type="nucleotide sequence ID" value="NC_013665.1"/>
</dbReference>
<dbReference type="InterPro" id="IPR050721">
    <property type="entry name" value="Trk_Ktr_HKT_K-transport"/>
</dbReference>
<feature type="transmembrane region" description="Helical" evidence="1">
    <location>
        <begin position="86"/>
        <end position="105"/>
    </location>
</feature>
<dbReference type="OrthoDB" id="80478at2157"/>
<evidence type="ECO:0000256" key="1">
    <source>
        <dbReference type="SAM" id="Phobius"/>
    </source>
</evidence>
<dbReference type="PROSITE" id="PS51201">
    <property type="entry name" value="RCK_N"/>
    <property type="match status" value="1"/>
</dbReference>
<dbReference type="AlphaFoldDB" id="D1Z184"/>
<evidence type="ECO:0000313" key="4">
    <source>
        <dbReference type="Proteomes" id="UP000001882"/>
    </source>
</evidence>
<gene>
    <name evidence="3" type="ordered locus">MCP_2384</name>
</gene>
<dbReference type="InterPro" id="IPR036291">
    <property type="entry name" value="NAD(P)-bd_dom_sf"/>
</dbReference>
<keyword evidence="1" id="KW-1133">Transmembrane helix</keyword>
<evidence type="ECO:0000313" key="3">
    <source>
        <dbReference type="EMBL" id="BAI62456.1"/>
    </source>
</evidence>
<dbReference type="STRING" id="304371.MCP_2384"/>
<dbReference type="Gene3D" id="6.20.350.10">
    <property type="match status" value="2"/>
</dbReference>
<reference evidence="4" key="3">
    <citation type="journal article" date="2011" name="PLoS ONE">
        <title>Genome sequence of a mesophilic hydrogenotrophic methanogen Methanocella paludicola, the first cultivated representative of the order Methanocellales.</title>
        <authorList>
            <person name="Sakai S."/>
            <person name="Takaki Y."/>
            <person name="Shimamura S."/>
            <person name="Sekine M."/>
            <person name="Tajima T."/>
            <person name="Kosugi H."/>
            <person name="Ichikawa N."/>
            <person name="Tasumi E."/>
            <person name="Hiraki A.T."/>
            <person name="Shimizu A."/>
            <person name="Kato Y."/>
            <person name="Nishiko R."/>
            <person name="Mori K."/>
            <person name="Fujita N."/>
            <person name="Imachi H."/>
            <person name="Takai K."/>
        </authorList>
    </citation>
    <scope>NUCLEOTIDE SEQUENCE [LARGE SCALE GENOMIC DNA]</scope>
    <source>
        <strain evidence="4">DSM 17711 / JCM 13418 / NBRC 101707 / SANAE</strain>
    </source>
</reference>
<dbReference type="SUPFAM" id="SSF51735">
    <property type="entry name" value="NAD(P)-binding Rossmann-fold domains"/>
    <property type="match status" value="1"/>
</dbReference>
<keyword evidence="4" id="KW-1185">Reference proteome</keyword>
<dbReference type="Gene3D" id="3.40.50.720">
    <property type="entry name" value="NAD(P)-binding Rossmann-like Domain"/>
    <property type="match status" value="1"/>
</dbReference>
<dbReference type="eggNOG" id="arCOG01958">
    <property type="taxonomic scope" value="Archaea"/>
</dbReference>
<evidence type="ECO:0000259" key="2">
    <source>
        <dbReference type="PROSITE" id="PS51201"/>
    </source>
</evidence>
<dbReference type="PANTHER" id="PTHR43833">
    <property type="entry name" value="POTASSIUM CHANNEL PROTEIN 2-RELATED-RELATED"/>
    <property type="match status" value="1"/>
</dbReference>
<keyword evidence="1" id="KW-0812">Transmembrane</keyword>
<dbReference type="Pfam" id="PF02254">
    <property type="entry name" value="TrkA_N"/>
    <property type="match status" value="1"/>
</dbReference>
<dbReference type="InParanoid" id="D1Z184"/>
<reference evidence="3 4" key="2">
    <citation type="journal article" date="2008" name="Int. J. Syst. Evol. Microbiol.">
        <title>Methanocella paludicola gen. nov., sp. nov., a methane-producing archaeon, the first isolate of the lineage 'Rice Cluster I', and proposal of the new archaeal order Methanocellales ord. nov.</title>
        <authorList>
            <person name="Sakai S."/>
            <person name="Imachi H."/>
            <person name="Hanada S."/>
            <person name="Ohashi A."/>
            <person name="Harada H."/>
            <person name="Kamagata Y."/>
        </authorList>
    </citation>
    <scope>NUCLEOTIDE SEQUENCE [LARGE SCALE GENOMIC DNA]</scope>
    <source>
        <strain evidence="4">DSM 17711 / JCM 13418 / NBRC 101707 / SANAE</strain>
    </source>
</reference>
<organism evidence="3 4">
    <name type="scientific">Methanocella paludicola (strain DSM 17711 / JCM 13418 / NBRC 101707 / SANAE)</name>
    <dbReference type="NCBI Taxonomy" id="304371"/>
    <lineage>
        <taxon>Archaea</taxon>
        <taxon>Methanobacteriati</taxon>
        <taxon>Methanobacteriota</taxon>
        <taxon>Stenosarchaea group</taxon>
        <taxon>Methanomicrobia</taxon>
        <taxon>Methanocellales</taxon>
        <taxon>Methanocellaceae</taxon>
        <taxon>Methanocella</taxon>
    </lineage>
</organism>
<dbReference type="InterPro" id="IPR003148">
    <property type="entry name" value="RCK_N"/>
</dbReference>
<dbReference type="PANTHER" id="PTHR43833:SF11">
    <property type="entry name" value="VOLTAGE-GATED POTASSIUM CHANNEL KCH"/>
    <property type="match status" value="1"/>
</dbReference>
<accession>D1Z184</accession>
<reference evidence="3 4" key="1">
    <citation type="journal article" date="2007" name="Appl. Environ. Microbiol.">
        <title>Isolation of key methanogens for global methane emission from rice paddy fields: a novel isolate affiliated with the clone cluster rice cluster I.</title>
        <authorList>
            <person name="Sakai S."/>
            <person name="Imachi H."/>
            <person name="Sekiguchi Y."/>
            <person name="Ohashi A."/>
            <person name="Harada H."/>
            <person name="Kamagata Y."/>
        </authorList>
    </citation>
    <scope>NUCLEOTIDE SEQUENCE [LARGE SCALE GENOMIC DNA]</scope>
    <source>
        <strain evidence="4">DSM 17711 / JCM 13418 / NBRC 101707 / SANAE</strain>
    </source>
</reference>
<dbReference type="Pfam" id="PF02026">
    <property type="entry name" value="RyR"/>
    <property type="match status" value="1"/>
</dbReference>
<feature type="transmembrane region" description="Helical" evidence="1">
    <location>
        <begin position="56"/>
        <end position="74"/>
    </location>
</feature>
<dbReference type="GeneID" id="8682177"/>
<dbReference type="Proteomes" id="UP000001882">
    <property type="component" value="Chromosome"/>
</dbReference>
<feature type="domain" description="RCK N-terminal" evidence="2">
    <location>
        <begin position="118"/>
        <end position="247"/>
    </location>
</feature>
<protein>
    <recommendedName>
        <fullName evidence="2">RCK N-terminal domain-containing protein</fullName>
    </recommendedName>
</protein>
<dbReference type="GO" id="GO:0006813">
    <property type="term" value="P:potassium ion transport"/>
    <property type="evidence" value="ECO:0007669"/>
    <property type="project" value="InterPro"/>
</dbReference>
<sequence length="590" mass="66350">MVTRDNKLRVFWRSRVKPFWREFEIPVMIAIGVAAFAMGVIGFGDYYNTINQPRPFLDWVFLTIVMFRGIFLQAGPLPLELEIARWAAIFIVLYAAIRVLTALFYEQAHILILRWLTSDHVIICGLGERSGGLISEFYRMGYSVAVIDKNLSREMAQKCKDKGAVILNGDPSDEELIRRARIDRAKYIIAAMDDDSANAAVALAARELVKGKEGRPLTGYVHIVDRALCNLLKADYEFNRKASDRLRLEFFNSYDDGARALVREYRPFGEGCTSIAIVGLGKFGESLAIRVASEWLLYEGRNGRRLSVIVVDSRATKTISNLLMHYPFLDSACDFMAYDMEPVHSGVLSQRNPGIVYVCQDNDSETLSTAIALRKALSGTTVIACLNRSSGLARLVDRIGKEQGLQGLGFFSQLEAASRPEILMGGTREAIATAIHEEYVRSQASQGFTPEKNPSMVPWEKLPETLRESNRHNADHVLVKLAAMGCGIELLTDPAALDFRFSGEEIEKMAVIEHDRWCDERLGQGWKYAPGPKDIEKKTSPYLVHWDKLSEEIREYDRNVIRGLPVALARAGFQIYRIRKPAITDPIRAI</sequence>
<feature type="transmembrane region" description="Helical" evidence="1">
    <location>
        <begin position="25"/>
        <end position="44"/>
    </location>
</feature>
<keyword evidence="1" id="KW-0472">Membrane</keyword>